<keyword evidence="12" id="KW-1185">Reference proteome</keyword>
<dbReference type="InterPro" id="IPR029058">
    <property type="entry name" value="AB_hydrolase_fold"/>
</dbReference>
<evidence type="ECO:0000256" key="7">
    <source>
        <dbReference type="ARBA" id="ARBA00022490"/>
    </source>
</evidence>
<evidence type="ECO:0000259" key="10">
    <source>
        <dbReference type="Pfam" id="PF19283"/>
    </source>
</evidence>
<sequence>MVSQVTIDKAIGFLLTPESIGNPKYLQNVVVPVETTELSGVVLTEIKLRWDYLKSKFAVSSQLTSNENDDDDDDKRFCISMNAAKMASSKIESIRKVYRAISQNPSLTNAKLLQVTDNELTIQSSWSQKILEEASTKKYSINWSLKKGRDAVVQGYPNNTTSELISEITENLKRTAILTSEPSKDKDTSTKQFIEIYEDNYLIKNYNLSALDVHGDVYADGQFGSFKWSPDNTKLLYIAEKKKEKSEPFFKQKPLDNKNENKEEPSKGNEYIFKEDWGEQLVGKHRPVVVVLDTTTDTLTVMSGIADDLSPGQVIWTPEGDAIIGVAWKHEPRYLGLIACTNRASWIFSLKNGEYKKISTDECAVRSPRFSPDGKHLIWLEREAGGPHNNASKLMHLNWKGESTTSTVLIDTVKTNIKINNGKLFYGFYAQNLPNNCWSSDSKYIFFSTQQRANIKSYYFDIESHVLTEIVNDTSSLTIVDIKSNAILFKRTSLIEPSRLLLGYFVPGTDKIPFISISRELKLPQFEDIIYETNEYVYDNNEPVKEFNYMYFGPKNGKDKSLPLVVAIHGGPHGSYANMFFLDPAVLVSLGFAVIQINYRGSIGMGSDNVEYLQGKVGHTDVIDCYNAIADSFKKYPWIDDKRVGISGGSHGGFLVTHLSGQYPDAFKAVVARNPVIDIAAMFTISDIPDWCAAVIGEHYDDIYPGENAEKAGEMVMKMYKSSPIVHVRKVKAPTLMCIGKNDLRVPCSQGKHWYQRLKANGVKTKMLVYDDCHPLASGPAEIDQIINSALWMIDHVKNIE</sequence>
<feature type="domain" description="Peptidase S9 prolyl oligopeptidase catalytic" evidence="9">
    <location>
        <begin position="580"/>
        <end position="776"/>
    </location>
</feature>
<dbReference type="PANTHER" id="PTHR42776">
    <property type="entry name" value="SERINE PEPTIDASE S9 FAMILY MEMBER"/>
    <property type="match status" value="1"/>
</dbReference>
<dbReference type="EC" id="3.4.19.1" evidence="5"/>
<evidence type="ECO:0000313" key="11">
    <source>
        <dbReference type="EMBL" id="KAF7992665.1"/>
    </source>
</evidence>
<evidence type="ECO:0000256" key="3">
    <source>
        <dbReference type="ARBA" id="ARBA00010040"/>
    </source>
</evidence>
<dbReference type="GO" id="GO:0006508">
    <property type="term" value="P:proteolysis"/>
    <property type="evidence" value="ECO:0007669"/>
    <property type="project" value="InterPro"/>
</dbReference>
<dbReference type="AlphaFoldDB" id="A0A834XV65"/>
<dbReference type="EMBL" id="JACMRX010000003">
    <property type="protein sequence ID" value="KAF7992665.1"/>
    <property type="molecule type" value="Genomic_DNA"/>
</dbReference>
<dbReference type="OrthoDB" id="416344at2759"/>
<evidence type="ECO:0000256" key="5">
    <source>
        <dbReference type="ARBA" id="ARBA00012917"/>
    </source>
</evidence>
<evidence type="ECO:0000256" key="4">
    <source>
        <dbReference type="ARBA" id="ARBA00011881"/>
    </source>
</evidence>
<dbReference type="Gene3D" id="3.40.50.1820">
    <property type="entry name" value="alpha/beta hydrolase"/>
    <property type="match status" value="1"/>
</dbReference>
<feature type="domain" description="Acylamino-acid-releasing enzyme N-terminal" evidence="10">
    <location>
        <begin position="86"/>
        <end position="511"/>
    </location>
</feature>
<accession>A0A834XV65</accession>
<evidence type="ECO:0000256" key="2">
    <source>
        <dbReference type="ARBA" id="ARBA00004496"/>
    </source>
</evidence>
<dbReference type="Pfam" id="PF00326">
    <property type="entry name" value="Peptidase_S9"/>
    <property type="match status" value="1"/>
</dbReference>
<dbReference type="SUPFAM" id="SSF82171">
    <property type="entry name" value="DPP6 N-terminal domain-like"/>
    <property type="match status" value="1"/>
</dbReference>
<dbReference type="GO" id="GO:0004252">
    <property type="term" value="F:serine-type endopeptidase activity"/>
    <property type="evidence" value="ECO:0007669"/>
    <property type="project" value="TreeGrafter"/>
</dbReference>
<dbReference type="InterPro" id="IPR045550">
    <property type="entry name" value="AARE_N"/>
</dbReference>
<evidence type="ECO:0000256" key="6">
    <source>
        <dbReference type="ARBA" id="ARBA00018421"/>
    </source>
</evidence>
<dbReference type="Gene3D" id="2.120.10.30">
    <property type="entry name" value="TolB, C-terminal domain"/>
    <property type="match status" value="1"/>
</dbReference>
<dbReference type="PANTHER" id="PTHR42776:SF4">
    <property type="entry name" value="ACYLAMINO-ACID-RELEASING ENZYME"/>
    <property type="match status" value="1"/>
</dbReference>
<dbReference type="InterPro" id="IPR001375">
    <property type="entry name" value="Peptidase_S9_cat"/>
</dbReference>
<name>A0A834XV65_APHGI</name>
<reference evidence="11 12" key="1">
    <citation type="submission" date="2020-08" db="EMBL/GenBank/DDBJ databases">
        <title>Aphidius gifuensis genome sequencing and assembly.</title>
        <authorList>
            <person name="Du Z."/>
        </authorList>
    </citation>
    <scope>NUCLEOTIDE SEQUENCE [LARGE SCALE GENOMIC DNA]</scope>
    <source>
        <strain evidence="11">YNYX2018</strain>
        <tissue evidence="11">Adults</tissue>
    </source>
</reference>
<keyword evidence="7" id="KW-0963">Cytoplasm</keyword>
<dbReference type="InterPro" id="IPR011042">
    <property type="entry name" value="6-blade_b-propeller_TolB-like"/>
</dbReference>
<dbReference type="Proteomes" id="UP000639338">
    <property type="component" value="Unassembled WGS sequence"/>
</dbReference>
<dbReference type="Pfam" id="PF19283">
    <property type="entry name" value="APEH_N"/>
    <property type="match status" value="1"/>
</dbReference>
<comment type="caution">
    <text evidence="11">The sequence shown here is derived from an EMBL/GenBank/DDBJ whole genome shotgun (WGS) entry which is preliminary data.</text>
</comment>
<dbReference type="GO" id="GO:0008242">
    <property type="term" value="F:omega peptidase activity"/>
    <property type="evidence" value="ECO:0007669"/>
    <property type="project" value="UniProtKB-EC"/>
</dbReference>
<protein>
    <recommendedName>
        <fullName evidence="6">Acylamino-acid-releasing enzyme</fullName>
        <ecNumber evidence="5">3.4.19.1</ecNumber>
    </recommendedName>
</protein>
<comment type="catalytic activity">
    <reaction evidence="1">
        <text>Cleavage of an N-acetyl or N-formyl amino acid from the N-terminus of a polypeptide.</text>
        <dbReference type="EC" id="3.4.19.1"/>
    </reaction>
</comment>
<dbReference type="SUPFAM" id="SSF53474">
    <property type="entry name" value="alpha/beta-Hydrolases"/>
    <property type="match status" value="1"/>
</dbReference>
<evidence type="ECO:0000256" key="1">
    <source>
        <dbReference type="ARBA" id="ARBA00000721"/>
    </source>
</evidence>
<comment type="subcellular location">
    <subcellularLocation>
        <location evidence="2">Cytoplasm</location>
    </subcellularLocation>
</comment>
<dbReference type="GO" id="GO:0005737">
    <property type="term" value="C:cytoplasm"/>
    <property type="evidence" value="ECO:0007669"/>
    <property type="project" value="UniProtKB-SubCell"/>
</dbReference>
<comment type="subunit">
    <text evidence="4">Homotetramer.</text>
</comment>
<gene>
    <name evidence="11" type="ORF">HCN44_005009</name>
</gene>
<evidence type="ECO:0000259" key="9">
    <source>
        <dbReference type="Pfam" id="PF00326"/>
    </source>
</evidence>
<evidence type="ECO:0000256" key="8">
    <source>
        <dbReference type="ARBA" id="ARBA00022801"/>
    </source>
</evidence>
<organism evidence="11 12">
    <name type="scientific">Aphidius gifuensis</name>
    <name type="common">Parasitoid wasp</name>
    <dbReference type="NCBI Taxonomy" id="684658"/>
    <lineage>
        <taxon>Eukaryota</taxon>
        <taxon>Metazoa</taxon>
        <taxon>Ecdysozoa</taxon>
        <taxon>Arthropoda</taxon>
        <taxon>Hexapoda</taxon>
        <taxon>Insecta</taxon>
        <taxon>Pterygota</taxon>
        <taxon>Neoptera</taxon>
        <taxon>Endopterygota</taxon>
        <taxon>Hymenoptera</taxon>
        <taxon>Apocrita</taxon>
        <taxon>Ichneumonoidea</taxon>
        <taxon>Braconidae</taxon>
        <taxon>Aphidiinae</taxon>
        <taxon>Aphidius</taxon>
    </lineage>
</organism>
<keyword evidence="8" id="KW-0378">Hydrolase</keyword>
<evidence type="ECO:0000313" key="12">
    <source>
        <dbReference type="Proteomes" id="UP000639338"/>
    </source>
</evidence>
<proteinExistence type="inferred from homology"/>
<comment type="similarity">
    <text evidence="3">Belongs to the peptidase S9C family.</text>
</comment>